<evidence type="ECO:0000256" key="1">
    <source>
        <dbReference type="ARBA" id="ARBA00022723"/>
    </source>
</evidence>
<keyword evidence="1" id="KW-0479">Metal-binding</keyword>
<dbReference type="Proteomes" id="UP000287972">
    <property type="component" value="Unassembled WGS sequence"/>
</dbReference>
<dbReference type="CDD" id="cd12148">
    <property type="entry name" value="fungal_TF_MHR"/>
    <property type="match status" value="1"/>
</dbReference>
<dbReference type="SMART" id="SM00066">
    <property type="entry name" value="GAL4"/>
    <property type="match status" value="1"/>
</dbReference>
<dbReference type="InterPro" id="IPR001138">
    <property type="entry name" value="Zn2Cys6_DnaBD"/>
</dbReference>
<feature type="domain" description="Zn(2)-C6 fungal-type" evidence="4">
    <location>
        <begin position="49"/>
        <end position="81"/>
    </location>
</feature>
<keyword evidence="2" id="KW-0539">Nucleus</keyword>
<keyword evidence="6" id="KW-1185">Reference proteome</keyword>
<dbReference type="Pfam" id="PF00172">
    <property type="entry name" value="Zn_clus"/>
    <property type="match status" value="1"/>
</dbReference>
<gene>
    <name evidence="5" type="ORF">CEP51_013593</name>
</gene>
<evidence type="ECO:0000313" key="5">
    <source>
        <dbReference type="EMBL" id="RSL61675.1"/>
    </source>
</evidence>
<accession>A0A428Q8S4</accession>
<name>A0A428Q8S4_9HYPO</name>
<dbReference type="GO" id="GO:0000981">
    <property type="term" value="F:DNA-binding transcription factor activity, RNA polymerase II-specific"/>
    <property type="evidence" value="ECO:0007669"/>
    <property type="project" value="InterPro"/>
</dbReference>
<evidence type="ECO:0000256" key="3">
    <source>
        <dbReference type="SAM" id="MobiDB-lite"/>
    </source>
</evidence>
<dbReference type="PANTHER" id="PTHR47425:SF2">
    <property type="entry name" value="FARB-RELATED"/>
    <property type="match status" value="1"/>
</dbReference>
<dbReference type="GO" id="GO:0003677">
    <property type="term" value="F:DNA binding"/>
    <property type="evidence" value="ECO:0007669"/>
    <property type="project" value="InterPro"/>
</dbReference>
<dbReference type="AlphaFoldDB" id="A0A428Q8S4"/>
<comment type="caution">
    <text evidence="5">The sequence shown here is derived from an EMBL/GenBank/DDBJ whole genome shotgun (WGS) entry which is preliminary data.</text>
</comment>
<dbReference type="GO" id="GO:0008270">
    <property type="term" value="F:zinc ion binding"/>
    <property type="evidence" value="ECO:0007669"/>
    <property type="project" value="InterPro"/>
</dbReference>
<dbReference type="CDD" id="cd00067">
    <property type="entry name" value="GAL4"/>
    <property type="match status" value="1"/>
</dbReference>
<dbReference type="PROSITE" id="PS00463">
    <property type="entry name" value="ZN2_CY6_FUNGAL_1"/>
    <property type="match status" value="1"/>
</dbReference>
<dbReference type="InterPro" id="IPR052761">
    <property type="entry name" value="Fungal_Detox/Toxin_TFs"/>
</dbReference>
<organism evidence="5 6">
    <name type="scientific">Fusarium floridanum</name>
    <dbReference type="NCBI Taxonomy" id="1325733"/>
    <lineage>
        <taxon>Eukaryota</taxon>
        <taxon>Fungi</taxon>
        <taxon>Dikarya</taxon>
        <taxon>Ascomycota</taxon>
        <taxon>Pezizomycotina</taxon>
        <taxon>Sordariomycetes</taxon>
        <taxon>Hypocreomycetidae</taxon>
        <taxon>Hypocreales</taxon>
        <taxon>Nectriaceae</taxon>
        <taxon>Fusarium</taxon>
        <taxon>Fusarium solani species complex</taxon>
    </lineage>
</organism>
<feature type="region of interest" description="Disordered" evidence="3">
    <location>
        <begin position="161"/>
        <end position="183"/>
    </location>
</feature>
<dbReference type="SUPFAM" id="SSF57701">
    <property type="entry name" value="Zn2/Cys6 DNA-binding domain"/>
    <property type="match status" value="1"/>
</dbReference>
<dbReference type="PROSITE" id="PS50048">
    <property type="entry name" value="ZN2_CY6_FUNGAL_2"/>
    <property type="match status" value="1"/>
</dbReference>
<dbReference type="InterPro" id="IPR007219">
    <property type="entry name" value="XnlR_reg_dom"/>
</dbReference>
<sequence length="770" mass="87169">MAESKAPFNALFSSEILKMPDTYDTLTEPSTEPGQASNMTRERRRCSQSCQFCRSKKIRCDVWETGIPCTNCRRRRSNCVIPPKIPRRPPIRTALSDMDHTYRDQPTPVAAVTGDHEARIHPSVRSTSSAEGLDPSLTFKDLMDMSEFSWPLSNVNLPSIYGESTTNGDNLEAGSTEQSPSTITNNQMLYGEESLESGLGSNAPQEHAVGDVGQSPSLPLDPLFRRSNYERPLSFVLLTCYRFIDIGNLWQLSAEETASVETRGCLHLPPRLALDEFVRHYFLFVHPTLPVLDEGRFWALYSWKAQKEPPHAAISPMLFHAMLFVSCSHVPVATLNRLGFETVQAATREFYTRAKARYIACSSGPLANSLVLQVLFDSSLSVDEVTKAQTALLMTHCSSAMDDTTDTYWLVTAIHFSRSARADQWHMYVDAPSDSLKLKRLWWSCILRDRVMALSFRRPMTIKPSEIDPSKPFLTADDFSDELRARSVYNTPTKRTLVQLIVCLCELLVNLSSVFDVLFPQISPSNQYCSREKMTADLKACLSKVDSWFKTRASILEGTSSQPSFPHSITLFTKILTLYYHTARTLICHRKMPLMASENEVQVEAIEDRRTIRLNLDASLQELNQDLGELVNLGLVRNLPNHFIALLAFPFAWDVLSCKIPNDERQRPQTSTRTWDKAMQTFHGAYSSTADIFARIEDILKNVNQMDIPQPSEFVPNIYWPSPSDPFLPAARLQLHRPPPTDNFWVELVAAHPQTYHEISCVIERHLFLG</sequence>
<dbReference type="GO" id="GO:0006351">
    <property type="term" value="P:DNA-templated transcription"/>
    <property type="evidence" value="ECO:0007669"/>
    <property type="project" value="InterPro"/>
</dbReference>
<evidence type="ECO:0000259" key="4">
    <source>
        <dbReference type="PROSITE" id="PS50048"/>
    </source>
</evidence>
<dbReference type="EMBL" id="NKCL01000572">
    <property type="protein sequence ID" value="RSL61675.1"/>
    <property type="molecule type" value="Genomic_DNA"/>
</dbReference>
<protein>
    <recommendedName>
        <fullName evidence="4">Zn(2)-C6 fungal-type domain-containing protein</fullName>
    </recommendedName>
</protein>
<dbReference type="Pfam" id="PF04082">
    <property type="entry name" value="Fungal_trans"/>
    <property type="match status" value="1"/>
</dbReference>
<evidence type="ECO:0000256" key="2">
    <source>
        <dbReference type="ARBA" id="ARBA00023242"/>
    </source>
</evidence>
<dbReference type="Gene3D" id="4.10.240.10">
    <property type="entry name" value="Zn(2)-C6 fungal-type DNA-binding domain"/>
    <property type="match status" value="1"/>
</dbReference>
<dbReference type="PANTHER" id="PTHR47425">
    <property type="entry name" value="FARB-RELATED"/>
    <property type="match status" value="1"/>
</dbReference>
<dbReference type="InterPro" id="IPR036864">
    <property type="entry name" value="Zn2-C6_fun-type_DNA-bd_sf"/>
</dbReference>
<evidence type="ECO:0000313" key="6">
    <source>
        <dbReference type="Proteomes" id="UP000287972"/>
    </source>
</evidence>
<reference evidence="5 6" key="1">
    <citation type="submission" date="2017-06" db="EMBL/GenBank/DDBJ databases">
        <title>Comparative genomic analysis of Ambrosia Fusariam Clade fungi.</title>
        <authorList>
            <person name="Stajich J.E."/>
            <person name="Carrillo J."/>
            <person name="Kijimoto T."/>
            <person name="Eskalen A."/>
            <person name="O'Donnell K."/>
            <person name="Kasson M."/>
        </authorList>
    </citation>
    <scope>NUCLEOTIDE SEQUENCE [LARGE SCALE GENOMIC DNA]</scope>
    <source>
        <strain evidence="5 6">NRRL62606</strain>
    </source>
</reference>
<proteinExistence type="predicted"/>